<evidence type="ECO:0000313" key="6">
    <source>
        <dbReference type="EMBL" id="CAL4762283.1"/>
    </source>
</evidence>
<keyword evidence="2" id="KW-0547">Nucleotide-binding</keyword>
<keyword evidence="4" id="KW-0472">Membrane</keyword>
<keyword evidence="3" id="KW-0067">ATP-binding</keyword>
<keyword evidence="7" id="KW-1185">Reference proteome</keyword>
<dbReference type="PROSITE" id="PS51221">
    <property type="entry name" value="TTL"/>
    <property type="match status" value="1"/>
</dbReference>
<evidence type="ECO:0000313" key="5">
    <source>
        <dbReference type="EMBL" id="CAI3974971.1"/>
    </source>
</evidence>
<keyword evidence="4" id="KW-1133">Transmembrane helix</keyword>
<evidence type="ECO:0000256" key="2">
    <source>
        <dbReference type="ARBA" id="ARBA00022741"/>
    </source>
</evidence>
<dbReference type="EMBL" id="CAMXCT010000171">
    <property type="protein sequence ID" value="CAI3974971.1"/>
    <property type="molecule type" value="Genomic_DNA"/>
</dbReference>
<dbReference type="GO" id="GO:0015631">
    <property type="term" value="F:tubulin binding"/>
    <property type="evidence" value="ECO:0007669"/>
    <property type="project" value="TreeGrafter"/>
</dbReference>
<proteinExistence type="predicted"/>
<dbReference type="EMBL" id="CAMXCT030000171">
    <property type="protein sequence ID" value="CAL4762283.1"/>
    <property type="molecule type" value="Genomic_DNA"/>
</dbReference>
<keyword evidence="4" id="KW-0812">Transmembrane</keyword>
<name>A0A9P1BKD3_9DINO</name>
<dbReference type="GO" id="GO:0000226">
    <property type="term" value="P:microtubule cytoskeleton organization"/>
    <property type="evidence" value="ECO:0007669"/>
    <property type="project" value="TreeGrafter"/>
</dbReference>
<keyword evidence="1 6" id="KW-0436">Ligase</keyword>
<dbReference type="OrthoDB" id="288171at2759"/>
<gene>
    <name evidence="5" type="ORF">C1SCF055_LOCUS3333</name>
</gene>
<evidence type="ECO:0000313" key="7">
    <source>
        <dbReference type="Proteomes" id="UP001152797"/>
    </source>
</evidence>
<evidence type="ECO:0000256" key="4">
    <source>
        <dbReference type="SAM" id="Phobius"/>
    </source>
</evidence>
<feature type="transmembrane region" description="Helical" evidence="4">
    <location>
        <begin position="792"/>
        <end position="813"/>
    </location>
</feature>
<reference evidence="6 7" key="2">
    <citation type="submission" date="2024-05" db="EMBL/GenBank/DDBJ databases">
        <authorList>
            <person name="Chen Y."/>
            <person name="Shah S."/>
            <person name="Dougan E. K."/>
            <person name="Thang M."/>
            <person name="Chan C."/>
        </authorList>
    </citation>
    <scope>NUCLEOTIDE SEQUENCE [LARGE SCALE GENOMIC DNA]</scope>
</reference>
<reference evidence="5" key="1">
    <citation type="submission" date="2022-10" db="EMBL/GenBank/DDBJ databases">
        <authorList>
            <person name="Chen Y."/>
            <person name="Dougan E. K."/>
            <person name="Chan C."/>
            <person name="Rhodes N."/>
            <person name="Thang M."/>
        </authorList>
    </citation>
    <scope>NUCLEOTIDE SEQUENCE</scope>
</reference>
<evidence type="ECO:0000256" key="1">
    <source>
        <dbReference type="ARBA" id="ARBA00022598"/>
    </source>
</evidence>
<accession>A0A9P1BKD3</accession>
<dbReference type="Pfam" id="PF03133">
    <property type="entry name" value="TTL"/>
    <property type="match status" value="1"/>
</dbReference>
<dbReference type="EMBL" id="CAMXCT020000171">
    <property type="protein sequence ID" value="CAL1128346.1"/>
    <property type="molecule type" value="Genomic_DNA"/>
</dbReference>
<evidence type="ECO:0000256" key="3">
    <source>
        <dbReference type="ARBA" id="ARBA00022840"/>
    </source>
</evidence>
<dbReference type="GO" id="GO:0036064">
    <property type="term" value="C:ciliary basal body"/>
    <property type="evidence" value="ECO:0007669"/>
    <property type="project" value="TreeGrafter"/>
</dbReference>
<dbReference type="Gene3D" id="3.30.470.20">
    <property type="entry name" value="ATP-grasp fold, B domain"/>
    <property type="match status" value="1"/>
</dbReference>
<dbReference type="AlphaFoldDB" id="A0A9P1BKD3"/>
<dbReference type="Proteomes" id="UP001152797">
    <property type="component" value="Unassembled WGS sequence"/>
</dbReference>
<protein>
    <submittedName>
        <fullName evidence="6">Probable tubulin polyglutamylase TTLL9 (Tubulin--tyrosine ligase-like protein 9)</fullName>
    </submittedName>
</protein>
<dbReference type="GO" id="GO:0005524">
    <property type="term" value="F:ATP binding"/>
    <property type="evidence" value="ECO:0007669"/>
    <property type="project" value="UniProtKB-KW"/>
</dbReference>
<organism evidence="5">
    <name type="scientific">Cladocopium goreaui</name>
    <dbReference type="NCBI Taxonomy" id="2562237"/>
    <lineage>
        <taxon>Eukaryota</taxon>
        <taxon>Sar</taxon>
        <taxon>Alveolata</taxon>
        <taxon>Dinophyceae</taxon>
        <taxon>Suessiales</taxon>
        <taxon>Symbiodiniaceae</taxon>
        <taxon>Cladocopium</taxon>
    </lineage>
</organism>
<sequence length="873" mass="97474">MCSWCVYNFTVMIPVASTSQQPELPAACIARPNASQLMSQQVSVVYILLGQRKTYFKKFPVQDLEPEDRQLFAVEKAYRQAWEAAGVVSVMSEDATFVISKQQNPRLLDLCTEYPRHQVFNHLGFVQPITVKSQLAAAARRFAAGAKWRAKEISSLMPASYILRNPRDCLEFQDQVRSGMWIHKKDRTHNSQGVRLLTSQEAQGFAQSCGNESSRGLVQRYLPNPLLIHGRKCDFRIFLYIPSSVPLVAFSSPVWYMRCGHEKFNLSSTDPQNVVTNTKVNGKLRKGANYSELVLGPKQVQAILSETGFDSDFVEVKLAAKIKQKLTLLMEVLESQADHLKTTGYELLGVDMMLTSDLNLWLIEVNSSPGMESSLGARQTADTWNEGGHCGTGELGDLSEDSGLQVVCQRLPLLERHSSTHFVQAVNTAINRVGSKFGLCELVDEDDDLVTPQTSRNATTSLGLRRRATTGSRLNHMDKPKRLFRRRSLDLDAMSAWSAISNRGLGDKLPQGLIEEKREGSCLSSPSSSAPTIQELGLPLIFRRNSHSLMNVQKMAMPSQSSKDLQSLGSQIIAEEKLKESSTRASILDFEHLFVQYFVEVTPLLRHRFCASSDAWLAQPSAHEVVRAWKEVLVEGLMSHRQLILQHWPELQLSKEALHSKLQKELVVQDELAGPKRRVLFTLAPEQVCHRLIWALGDSIPAELALEDIGRRLQQRFPQSRIRCCDGLFWPHSVIRTLFFIATALLLFGLRAAALAAWAVYKADPPTPGKRKKVDLSGPTWEEYLDQFSARLILASSLAFFWLLYGIAAAFPLRSLHSPFKRDLGCLAAYSSTGTFLFRLVAPIAACGVPAAMAVRFDRLGLGLLVPAQDRPA</sequence>
<feature type="non-terminal residue" evidence="5">
    <location>
        <position position="873"/>
    </location>
</feature>
<dbReference type="PANTHER" id="PTHR12241">
    <property type="entry name" value="TUBULIN POLYGLUTAMYLASE"/>
    <property type="match status" value="1"/>
</dbReference>
<dbReference type="InterPro" id="IPR004344">
    <property type="entry name" value="TTL/TTLL_fam"/>
</dbReference>
<dbReference type="GO" id="GO:0070740">
    <property type="term" value="F:tubulin-glutamic acid ligase activity"/>
    <property type="evidence" value="ECO:0007669"/>
    <property type="project" value="TreeGrafter"/>
</dbReference>
<comment type="caution">
    <text evidence="5">The sequence shown here is derived from an EMBL/GenBank/DDBJ whole genome shotgun (WGS) entry which is preliminary data.</text>
</comment>
<feature type="transmembrane region" description="Helical" evidence="4">
    <location>
        <begin position="738"/>
        <end position="761"/>
    </location>
</feature>
<dbReference type="SUPFAM" id="SSF56059">
    <property type="entry name" value="Glutathione synthetase ATP-binding domain-like"/>
    <property type="match status" value="1"/>
</dbReference>